<comment type="caution">
    <text evidence="2">The sequence shown here is derived from an EMBL/GenBank/DDBJ whole genome shotgun (WGS) entry which is preliminary data.</text>
</comment>
<feature type="region of interest" description="Disordered" evidence="1">
    <location>
        <begin position="143"/>
        <end position="172"/>
    </location>
</feature>
<evidence type="ECO:0000313" key="2">
    <source>
        <dbReference type="EMBL" id="KAK9031084.1"/>
    </source>
</evidence>
<dbReference type="EMBL" id="JBBPBN010000010">
    <property type="protein sequence ID" value="KAK9031084.1"/>
    <property type="molecule type" value="Genomic_DNA"/>
</dbReference>
<name>A0ABR2T1G8_9ROSI</name>
<gene>
    <name evidence="2" type="ORF">V6N11_032477</name>
</gene>
<sequence length="172" mass="19155">MIPIALAPPTIDFMYNVPLKPSKSGWQEQIHLRSPFSEKNWSIWEKLLDWLRNRNPPVPLPNSQQNSACRNVIPIAQALPPIDFCTISALRGRAFFPAGANAAISSADGLPPTSQDVSKRTQGYNLGPPFFDTEKVDRFEKSFSTGKESKRSCIADNQVNANKKPRSAPMFL</sequence>
<keyword evidence="3" id="KW-1185">Reference proteome</keyword>
<evidence type="ECO:0000313" key="3">
    <source>
        <dbReference type="Proteomes" id="UP001396334"/>
    </source>
</evidence>
<dbReference type="Proteomes" id="UP001396334">
    <property type="component" value="Unassembled WGS sequence"/>
</dbReference>
<protein>
    <submittedName>
        <fullName evidence="2">Uncharacterized protein</fullName>
    </submittedName>
</protein>
<feature type="compositionally biased region" description="Basic and acidic residues" evidence="1">
    <location>
        <begin position="143"/>
        <end position="153"/>
    </location>
</feature>
<evidence type="ECO:0000256" key="1">
    <source>
        <dbReference type="SAM" id="MobiDB-lite"/>
    </source>
</evidence>
<proteinExistence type="predicted"/>
<reference evidence="2 3" key="1">
    <citation type="journal article" date="2024" name="G3 (Bethesda)">
        <title>Genome assembly of Hibiscus sabdariffa L. provides insights into metabolisms of medicinal natural products.</title>
        <authorList>
            <person name="Kim T."/>
        </authorList>
    </citation>
    <scope>NUCLEOTIDE SEQUENCE [LARGE SCALE GENOMIC DNA]</scope>
    <source>
        <strain evidence="2">TK-2024</strain>
        <tissue evidence="2">Old leaves</tissue>
    </source>
</reference>
<organism evidence="2 3">
    <name type="scientific">Hibiscus sabdariffa</name>
    <name type="common">roselle</name>
    <dbReference type="NCBI Taxonomy" id="183260"/>
    <lineage>
        <taxon>Eukaryota</taxon>
        <taxon>Viridiplantae</taxon>
        <taxon>Streptophyta</taxon>
        <taxon>Embryophyta</taxon>
        <taxon>Tracheophyta</taxon>
        <taxon>Spermatophyta</taxon>
        <taxon>Magnoliopsida</taxon>
        <taxon>eudicotyledons</taxon>
        <taxon>Gunneridae</taxon>
        <taxon>Pentapetalae</taxon>
        <taxon>rosids</taxon>
        <taxon>malvids</taxon>
        <taxon>Malvales</taxon>
        <taxon>Malvaceae</taxon>
        <taxon>Malvoideae</taxon>
        <taxon>Hibiscus</taxon>
    </lineage>
</organism>
<accession>A0ABR2T1G8</accession>